<gene>
    <name evidence="2" type="ORF">U9M48_004540</name>
</gene>
<dbReference type="Proteomes" id="UP001341281">
    <property type="component" value="Chromosome 01"/>
</dbReference>
<accession>A0AAQ3SJ55</accession>
<evidence type="ECO:0000256" key="1">
    <source>
        <dbReference type="SAM" id="MobiDB-lite"/>
    </source>
</evidence>
<evidence type="ECO:0000313" key="3">
    <source>
        <dbReference type="Proteomes" id="UP001341281"/>
    </source>
</evidence>
<feature type="non-terminal residue" evidence="2">
    <location>
        <position position="1"/>
    </location>
</feature>
<dbReference type="AlphaFoldDB" id="A0AAQ3SJ55"/>
<feature type="region of interest" description="Disordered" evidence="1">
    <location>
        <begin position="1"/>
        <end position="32"/>
    </location>
</feature>
<reference evidence="2 3" key="1">
    <citation type="submission" date="2024-02" db="EMBL/GenBank/DDBJ databases">
        <title>High-quality chromosome-scale genome assembly of Pensacola bahiagrass (Paspalum notatum Flugge var. saurae).</title>
        <authorList>
            <person name="Vega J.M."/>
            <person name="Podio M."/>
            <person name="Orjuela J."/>
            <person name="Siena L.A."/>
            <person name="Pessino S.C."/>
            <person name="Combes M.C."/>
            <person name="Mariac C."/>
            <person name="Albertini E."/>
            <person name="Pupilli F."/>
            <person name="Ortiz J.P.A."/>
            <person name="Leblanc O."/>
        </authorList>
    </citation>
    <scope>NUCLEOTIDE SEQUENCE [LARGE SCALE GENOMIC DNA]</scope>
    <source>
        <strain evidence="2">R1</strain>
        <tissue evidence="2">Leaf</tissue>
    </source>
</reference>
<feature type="region of interest" description="Disordered" evidence="1">
    <location>
        <begin position="45"/>
        <end position="86"/>
    </location>
</feature>
<sequence>MLASAGAGGGGQDGEVAGTEASPSVVTQVAGGGGSWRLRVAAAVGGTARSRWRSTGGRGGGVGRGSGGRSSVGNDGGQRGDGVEGSAVVTAGAGVGLFGGGGEGQVQ</sequence>
<organism evidence="2 3">
    <name type="scientific">Paspalum notatum var. saurae</name>
    <dbReference type="NCBI Taxonomy" id="547442"/>
    <lineage>
        <taxon>Eukaryota</taxon>
        <taxon>Viridiplantae</taxon>
        <taxon>Streptophyta</taxon>
        <taxon>Embryophyta</taxon>
        <taxon>Tracheophyta</taxon>
        <taxon>Spermatophyta</taxon>
        <taxon>Magnoliopsida</taxon>
        <taxon>Liliopsida</taxon>
        <taxon>Poales</taxon>
        <taxon>Poaceae</taxon>
        <taxon>PACMAD clade</taxon>
        <taxon>Panicoideae</taxon>
        <taxon>Andropogonodae</taxon>
        <taxon>Paspaleae</taxon>
        <taxon>Paspalinae</taxon>
        <taxon>Paspalum</taxon>
    </lineage>
</organism>
<feature type="compositionally biased region" description="Gly residues" evidence="1">
    <location>
        <begin position="1"/>
        <end position="13"/>
    </location>
</feature>
<keyword evidence="3" id="KW-1185">Reference proteome</keyword>
<proteinExistence type="predicted"/>
<protein>
    <submittedName>
        <fullName evidence="2">Uncharacterized protein</fullName>
    </submittedName>
</protein>
<feature type="compositionally biased region" description="Gly residues" evidence="1">
    <location>
        <begin position="56"/>
        <end position="80"/>
    </location>
</feature>
<name>A0AAQ3SJ55_PASNO</name>
<evidence type="ECO:0000313" key="2">
    <source>
        <dbReference type="EMBL" id="WVZ53627.1"/>
    </source>
</evidence>
<dbReference type="EMBL" id="CP144745">
    <property type="protein sequence ID" value="WVZ53627.1"/>
    <property type="molecule type" value="Genomic_DNA"/>
</dbReference>
<feature type="compositionally biased region" description="Low complexity" evidence="1">
    <location>
        <begin position="45"/>
        <end position="55"/>
    </location>
</feature>